<dbReference type="GO" id="GO:0000976">
    <property type="term" value="F:transcription cis-regulatory region binding"/>
    <property type="evidence" value="ECO:0007669"/>
    <property type="project" value="TreeGrafter"/>
</dbReference>
<dbReference type="InterPro" id="IPR011075">
    <property type="entry name" value="TetR_C"/>
</dbReference>
<dbReference type="Proteomes" id="UP000316541">
    <property type="component" value="Unassembled WGS sequence"/>
</dbReference>
<evidence type="ECO:0000313" key="7">
    <source>
        <dbReference type="Proteomes" id="UP000316541"/>
    </source>
</evidence>
<dbReference type="Pfam" id="PF00440">
    <property type="entry name" value="TetR_N"/>
    <property type="match status" value="1"/>
</dbReference>
<evidence type="ECO:0000256" key="1">
    <source>
        <dbReference type="ARBA" id="ARBA00023015"/>
    </source>
</evidence>
<feature type="domain" description="HTH tetR-type" evidence="5">
    <location>
        <begin position="12"/>
        <end position="72"/>
    </location>
</feature>
<organism evidence="6 7">
    <name type="scientific">Microbispora hainanensis</name>
    <dbReference type="NCBI Taxonomy" id="568844"/>
    <lineage>
        <taxon>Bacteria</taxon>
        <taxon>Bacillati</taxon>
        <taxon>Actinomycetota</taxon>
        <taxon>Actinomycetes</taxon>
        <taxon>Streptosporangiales</taxon>
        <taxon>Streptosporangiaceae</taxon>
        <taxon>Microbispora</taxon>
    </lineage>
</organism>
<dbReference type="InterPro" id="IPR009057">
    <property type="entry name" value="Homeodomain-like_sf"/>
</dbReference>
<dbReference type="PANTHER" id="PTHR30055">
    <property type="entry name" value="HTH-TYPE TRANSCRIPTIONAL REGULATOR RUTR"/>
    <property type="match status" value="1"/>
</dbReference>
<dbReference type="PROSITE" id="PS50977">
    <property type="entry name" value="HTH_TETR_2"/>
    <property type="match status" value="1"/>
</dbReference>
<dbReference type="InterPro" id="IPR036271">
    <property type="entry name" value="Tet_transcr_reg_TetR-rel_C_sf"/>
</dbReference>
<dbReference type="InterPro" id="IPR050109">
    <property type="entry name" value="HTH-type_TetR-like_transc_reg"/>
</dbReference>
<name>A0A544Z4P4_9ACTN</name>
<evidence type="ECO:0000256" key="3">
    <source>
        <dbReference type="ARBA" id="ARBA00023163"/>
    </source>
</evidence>
<evidence type="ECO:0000256" key="4">
    <source>
        <dbReference type="PROSITE-ProRule" id="PRU00335"/>
    </source>
</evidence>
<dbReference type="SUPFAM" id="SSF46689">
    <property type="entry name" value="Homeodomain-like"/>
    <property type="match status" value="1"/>
</dbReference>
<accession>A0A544Z4P4</accession>
<keyword evidence="1" id="KW-0805">Transcription regulation</keyword>
<sequence length="199" mass="22178">MSEKTASRRRGAELEEALLDAAWDELASVGYGGFTFEAVAARAQTSRPVVYRRWASRADLAVAAIMHYGRKNRLSVPDTGSLRDDLVALLRWMSERRGELAVVMSMQMSEFFAETGSTMADLRERLLAERGGPDLMGQILDRAAARGEIDPRRLTPRLVALPIDLVRHELLMTGRPVSEDAIAEIVDDIFLPLVRLRAQ</sequence>
<evidence type="ECO:0000313" key="6">
    <source>
        <dbReference type="EMBL" id="TQS24027.1"/>
    </source>
</evidence>
<dbReference type="AlphaFoldDB" id="A0A544Z4P4"/>
<proteinExistence type="predicted"/>
<dbReference type="Gene3D" id="1.10.357.10">
    <property type="entry name" value="Tetracycline Repressor, domain 2"/>
    <property type="match status" value="1"/>
</dbReference>
<comment type="caution">
    <text evidence="6">The sequence shown here is derived from an EMBL/GenBank/DDBJ whole genome shotgun (WGS) entry which is preliminary data.</text>
</comment>
<dbReference type="RefSeq" id="WP_142616593.1">
    <property type="nucleotide sequence ID" value="NZ_VIRM01000002.1"/>
</dbReference>
<reference evidence="6 7" key="1">
    <citation type="submission" date="2019-07" db="EMBL/GenBank/DDBJ databases">
        <title>Microbispora hainanensis DSM 45428.</title>
        <authorList>
            <person name="Thawai C."/>
        </authorList>
    </citation>
    <scope>NUCLEOTIDE SEQUENCE [LARGE SCALE GENOMIC DNA]</scope>
    <source>
        <strain evidence="6 7">DSM 45428</strain>
    </source>
</reference>
<gene>
    <name evidence="6" type="ORF">FLX08_02885</name>
</gene>
<dbReference type="PANTHER" id="PTHR30055:SF148">
    <property type="entry name" value="TETR-FAMILY TRANSCRIPTIONAL REGULATOR"/>
    <property type="match status" value="1"/>
</dbReference>
<keyword evidence="2 4" id="KW-0238">DNA-binding</keyword>
<dbReference type="Gene3D" id="1.10.10.60">
    <property type="entry name" value="Homeodomain-like"/>
    <property type="match status" value="1"/>
</dbReference>
<dbReference type="InterPro" id="IPR001647">
    <property type="entry name" value="HTH_TetR"/>
</dbReference>
<keyword evidence="3" id="KW-0804">Transcription</keyword>
<evidence type="ECO:0000256" key="2">
    <source>
        <dbReference type="ARBA" id="ARBA00023125"/>
    </source>
</evidence>
<protein>
    <submittedName>
        <fullName evidence="6">TetR/AcrR family transcriptional regulator</fullName>
    </submittedName>
</protein>
<dbReference type="SUPFAM" id="SSF48498">
    <property type="entry name" value="Tetracyclin repressor-like, C-terminal domain"/>
    <property type="match status" value="1"/>
</dbReference>
<dbReference type="EMBL" id="VIRM01000002">
    <property type="protein sequence ID" value="TQS24027.1"/>
    <property type="molecule type" value="Genomic_DNA"/>
</dbReference>
<evidence type="ECO:0000259" key="5">
    <source>
        <dbReference type="PROSITE" id="PS50977"/>
    </source>
</evidence>
<feature type="DNA-binding region" description="H-T-H motif" evidence="4">
    <location>
        <begin position="35"/>
        <end position="54"/>
    </location>
</feature>
<dbReference type="GO" id="GO:0003700">
    <property type="term" value="F:DNA-binding transcription factor activity"/>
    <property type="evidence" value="ECO:0007669"/>
    <property type="project" value="TreeGrafter"/>
</dbReference>
<dbReference type="Pfam" id="PF16859">
    <property type="entry name" value="TetR_C_11"/>
    <property type="match status" value="1"/>
</dbReference>